<dbReference type="RefSeq" id="WP_005264885.1">
    <property type="nucleotide sequence ID" value="NZ_AJYC02000189.1"/>
</dbReference>
<sequence>MTAPIQDARLVTSSKIPVRNLWLLQLFASRLYQRGDADLSGFEDMPEELPDAVARLLAHEAEERLRHNLTTGFRRRQDQLPRVRGRIDLLDTYRHRYLDQARVSCRFDEIVVDTPGNRLVRAALHRASRLVTAPELTQRTRALNERLRAFGVGDTPPRVAEISSLLSDRSMARDRRMLCAAELLLSLHIPAPGCHGRSAVDVADDDHFLRDLFENAVYGFFYHRLSPAGWSVQHSHQLTWDVESASEGMPDLLPTMETDIELENRSSRRHIVIDTKFTSVTRLNQYGKYRLKSEYIYQMYAYLMSQQDRRLAAGLPPSEGVMLHPAVHGHLDEELTVQGYRIRFCTVDLAAPAEVVVEQLNRSVDNGRGPADARTIQ</sequence>
<comment type="caution">
    <text evidence="1">The sequence shown here is derived from an EMBL/GenBank/DDBJ whole genome shotgun (WGS) entry which is preliminary data.</text>
</comment>
<evidence type="ECO:0000313" key="1">
    <source>
        <dbReference type="EMBL" id="EKT76870.1"/>
    </source>
</evidence>
<dbReference type="InterPro" id="IPR019292">
    <property type="entry name" value="McrC"/>
</dbReference>
<evidence type="ECO:0000313" key="2">
    <source>
        <dbReference type="Proteomes" id="UP000005951"/>
    </source>
</evidence>
<dbReference type="PIRSF" id="PIRSF003109">
    <property type="entry name" value="McrC"/>
    <property type="match status" value="1"/>
</dbReference>
<gene>
    <name evidence="1" type="ORF">WSS_A40675</name>
</gene>
<dbReference type="PANTHER" id="PTHR38733">
    <property type="entry name" value="PROTEIN MCRC"/>
    <property type="match status" value="1"/>
</dbReference>
<accession>K8XIE5</accession>
<dbReference type="Proteomes" id="UP000005951">
    <property type="component" value="Unassembled WGS sequence"/>
</dbReference>
<proteinExistence type="predicted"/>
<dbReference type="GO" id="GO:0009307">
    <property type="term" value="P:DNA restriction-modification system"/>
    <property type="evidence" value="ECO:0007669"/>
    <property type="project" value="InterPro"/>
</dbReference>
<organism evidence="1 2">
    <name type="scientific">Rhodococcus opacus M213</name>
    <dbReference type="NCBI Taxonomy" id="1129896"/>
    <lineage>
        <taxon>Bacteria</taxon>
        <taxon>Bacillati</taxon>
        <taxon>Actinomycetota</taxon>
        <taxon>Actinomycetes</taxon>
        <taxon>Mycobacteriales</taxon>
        <taxon>Nocardiaceae</taxon>
        <taxon>Rhodococcus</taxon>
    </lineage>
</organism>
<protein>
    <submittedName>
        <fullName evidence="1">5-methylcytosine-specific restriction enzyme subunit McrC</fullName>
    </submittedName>
</protein>
<dbReference type="REBASE" id="62126">
    <property type="entry name" value="RopM213McrBCP"/>
</dbReference>
<name>K8XIE5_RHOOP</name>
<dbReference type="Pfam" id="PF10117">
    <property type="entry name" value="McrBC"/>
    <property type="match status" value="1"/>
</dbReference>
<dbReference type="EMBL" id="AJYC02000189">
    <property type="protein sequence ID" value="EKT76870.1"/>
    <property type="molecule type" value="Genomic_DNA"/>
</dbReference>
<reference evidence="1 2" key="1">
    <citation type="journal article" date="2013" name="Genome Announc.">
        <title>Draft Genome Sequence of Rhodococcus opacus Strain M213 Shows a Diverse Catabolic Potential.</title>
        <authorList>
            <person name="Pathak A."/>
            <person name="Green S.J."/>
            <person name="Ogram A."/>
            <person name="Chauhan A."/>
        </authorList>
    </citation>
    <scope>NUCLEOTIDE SEQUENCE [LARGE SCALE GENOMIC DNA]</scope>
    <source>
        <strain evidence="1 2">M213</strain>
    </source>
</reference>
<dbReference type="PANTHER" id="PTHR38733:SF1">
    <property type="entry name" value="TYPE IV METHYL-DIRECTED RESTRICTION ENZYME ECOKMCRBC"/>
    <property type="match status" value="1"/>
</dbReference>
<dbReference type="InterPro" id="IPR014407">
    <property type="entry name" value="McrC_bac"/>
</dbReference>
<dbReference type="AlphaFoldDB" id="K8XIE5"/>